<keyword evidence="5" id="KW-0175">Coiled coil</keyword>
<protein>
    <recommendedName>
        <fullName evidence="11">Rho-GAP domain-containing protein</fullName>
    </recommendedName>
</protein>
<feature type="region of interest" description="Disordered" evidence="6">
    <location>
        <begin position="143"/>
        <end position="242"/>
    </location>
</feature>
<dbReference type="GO" id="GO:0007165">
    <property type="term" value="P:signal transduction"/>
    <property type="evidence" value="ECO:0007669"/>
    <property type="project" value="InterPro"/>
</dbReference>
<feature type="domain" description="Rho-GAP" evidence="8">
    <location>
        <begin position="972"/>
        <end position="1179"/>
    </location>
</feature>
<dbReference type="Gene3D" id="1.10.555.10">
    <property type="entry name" value="Rho GTPase activation protein"/>
    <property type="match status" value="1"/>
</dbReference>
<dbReference type="SMART" id="SM00132">
    <property type="entry name" value="LIM"/>
    <property type="match status" value="2"/>
</dbReference>
<name>G0W7Q1_NAUDC</name>
<feature type="compositionally biased region" description="Polar residues" evidence="6">
    <location>
        <begin position="411"/>
        <end position="422"/>
    </location>
</feature>
<keyword evidence="2 4" id="KW-0479">Metal-binding</keyword>
<feature type="region of interest" description="Disordered" evidence="6">
    <location>
        <begin position="266"/>
        <end position="295"/>
    </location>
</feature>
<dbReference type="Pfam" id="PF00620">
    <property type="entry name" value="RhoGAP"/>
    <property type="match status" value="1"/>
</dbReference>
<dbReference type="eggNOG" id="KOG1704">
    <property type="taxonomic scope" value="Eukaryota"/>
</dbReference>
<feature type="compositionally biased region" description="Polar residues" evidence="6">
    <location>
        <begin position="947"/>
        <end position="968"/>
    </location>
</feature>
<keyword evidence="3 4" id="KW-0862">Zinc</keyword>
<dbReference type="KEGG" id="ndi:NDAI_0C01510"/>
<proteinExistence type="predicted"/>
<feature type="domain" description="LIM zinc-binding" evidence="7">
    <location>
        <begin position="74"/>
        <end position="135"/>
    </location>
</feature>
<evidence type="ECO:0000259" key="8">
    <source>
        <dbReference type="PROSITE" id="PS50238"/>
    </source>
</evidence>
<evidence type="ECO:0000259" key="7">
    <source>
        <dbReference type="PROSITE" id="PS50023"/>
    </source>
</evidence>
<feature type="compositionally biased region" description="Low complexity" evidence="6">
    <location>
        <begin position="587"/>
        <end position="599"/>
    </location>
</feature>
<evidence type="ECO:0008006" key="11">
    <source>
        <dbReference type="Google" id="ProtNLM"/>
    </source>
</evidence>
<keyword evidence="1" id="KW-0343">GTPase activation</keyword>
<dbReference type="InterPro" id="IPR008936">
    <property type="entry name" value="Rho_GTPase_activation_prot"/>
</dbReference>
<dbReference type="eggNOG" id="KOG1453">
    <property type="taxonomic scope" value="Eukaryota"/>
</dbReference>
<dbReference type="InterPro" id="IPR050729">
    <property type="entry name" value="Rho-GAP"/>
</dbReference>
<feature type="compositionally biased region" description="Polar residues" evidence="6">
    <location>
        <begin position="490"/>
        <end position="512"/>
    </location>
</feature>
<accession>G0W7Q1</accession>
<dbReference type="AlphaFoldDB" id="G0W7Q1"/>
<feature type="compositionally biased region" description="Low complexity" evidence="6">
    <location>
        <begin position="877"/>
        <end position="900"/>
    </location>
</feature>
<feature type="compositionally biased region" description="Low complexity" evidence="6">
    <location>
        <begin position="171"/>
        <end position="186"/>
    </location>
</feature>
<feature type="compositionally biased region" description="Polar residues" evidence="6">
    <location>
        <begin position="901"/>
        <end position="919"/>
    </location>
</feature>
<feature type="compositionally biased region" description="Low complexity" evidence="6">
    <location>
        <begin position="205"/>
        <end position="234"/>
    </location>
</feature>
<dbReference type="GO" id="GO:0046872">
    <property type="term" value="F:metal ion binding"/>
    <property type="evidence" value="ECO:0007669"/>
    <property type="project" value="UniProtKB-KW"/>
</dbReference>
<dbReference type="SMART" id="SM00324">
    <property type="entry name" value="RhoGAP"/>
    <property type="match status" value="1"/>
</dbReference>
<dbReference type="Pfam" id="PF00412">
    <property type="entry name" value="LIM"/>
    <property type="match status" value="2"/>
</dbReference>
<dbReference type="Proteomes" id="UP000000689">
    <property type="component" value="Chromosome 3"/>
</dbReference>
<evidence type="ECO:0000256" key="6">
    <source>
        <dbReference type="SAM" id="MobiDB-lite"/>
    </source>
</evidence>
<feature type="region of interest" description="Disordered" evidence="6">
    <location>
        <begin position="877"/>
        <end position="919"/>
    </location>
</feature>
<dbReference type="OMA" id="RYAKTKR"/>
<reference evidence="9 10" key="1">
    <citation type="journal article" date="2011" name="Proc. Natl. Acad. Sci. U.S.A.">
        <title>Evolutionary erosion of yeast sex chromosomes by mating-type switching accidents.</title>
        <authorList>
            <person name="Gordon J.L."/>
            <person name="Armisen D."/>
            <person name="Proux-Wera E."/>
            <person name="Oheigeartaigh S.S."/>
            <person name="Byrne K.P."/>
            <person name="Wolfe K.H."/>
        </authorList>
    </citation>
    <scope>NUCLEOTIDE SEQUENCE [LARGE SCALE GENOMIC DNA]</scope>
    <source>
        <strain evidence="10">ATCC 10597 / BCRC 20456 / CBS 421 / NBRC 0211 / NRRL Y-12639</strain>
    </source>
</reference>
<dbReference type="GO" id="GO:0005933">
    <property type="term" value="C:cellular bud"/>
    <property type="evidence" value="ECO:0007669"/>
    <property type="project" value="UniProtKB-ARBA"/>
</dbReference>
<dbReference type="CDD" id="cd09395">
    <property type="entry name" value="LIM2_Rga"/>
    <property type="match status" value="1"/>
</dbReference>
<feature type="compositionally biased region" description="Low complexity" evidence="6">
    <location>
        <begin position="523"/>
        <end position="549"/>
    </location>
</feature>
<evidence type="ECO:0000256" key="5">
    <source>
        <dbReference type="SAM" id="Coils"/>
    </source>
</evidence>
<evidence type="ECO:0000256" key="1">
    <source>
        <dbReference type="ARBA" id="ARBA00022468"/>
    </source>
</evidence>
<sequence length="1181" mass="131885">MNETEPNLPSKPSPLLPTCVRCKDSITTGHAYELGDDKWHTHCFSCYKCDKLLSCDSDFLVLGTGALICFDCSDSCKNCGKKIDDLAIILSSSNEAYCSDCFKCCKCGENITDLRYAKTKRGLFCLNCHEKLLAKRKKYEESKRLERKSLPNIPQVENNNSAKSSSKDTKLLSTQQQTQTQTQTQTPITLSAFAIPERASNRPISPSRTPNSRSHSRNNSTSRSRNDNSRSQSQALNQTISLPESNDISTLLKSTSESIVAQYLENEEDDASSIDDERNPQSSNEKNNATNTNYTTSKHARNISIDDILNSTLENDEYIDDGDTGSIENNNNINLPVHLELNDNTKNNKEINNQKQSLNRTPLRNKSNEIGLLKSPKSYRRGMILSDNEDEDESENENRDNESTTEKDTDFNVSESTLPTSKSFKDSKELHSSSTLDAPIIFSKTNPNNSPLPTNKGLALNLNPSPRASIPSNIERVSNDSYSLDKSKITDQQISSSTKGNGITSQQSQSTRNNKEYHHKSSLGRSLSLKSKSLVQNLKSKTSTSKHSSPGPFSLHHSQSTNSSFPQVSNKGNSMVSSETHTGWGINSRSNTNNNSNSTPRRKTSRGYSDTSTYSSIQKQSILEVNDDIPPESTYSYSTTSNRSLSHKRTKSGTTPTPIHFSPMGNLKNNPGAVSVYTTPPLDNDAPTFRKLDDQSSALLTHRKTLSWQLQNQRNPQNLPISLGNNNDDISKSKLISLSPNYDVNDIVGDINMTREDNLEQEVATSIVPTEIDDLITGSEFLLRKLKLDIKELELKKQKLITEIDSMQATKNDLAETIESLRKEKNELGSTESLDRPSMKLKTTESLSDLGSPSKQVATVNVVKPVSKPRFWKFFSSSSSSASTPSNQSSKQQIPSSASSNQLFNINMGPTTTLSYNNDNNSGNGHIEISPPFLRNANEISDMNLIPLNSDTRGKSNQSTVESEPPSSLYGSTLVDRCQYEQKQFPFVITTCLAEIESTEENLKTEGLYRKSGSQLVIEEIENEFANGTFHSFDLTTYDIHVVTSILKRYLRKLYNPLLTFEIYESLIALVRDNQLVTTLPLSDAEHIETQQLFEKVLEVLGNILKTLPKQHLDLLKLLSRHVNLITHFSEWNLMNMNNLALVFAPGLIRDLTGEKDISDIKERNYIVGFIFNNYKELLRH</sequence>
<feature type="compositionally biased region" description="Basic and acidic residues" evidence="6">
    <location>
        <begin position="396"/>
        <end position="410"/>
    </location>
</feature>
<dbReference type="InterPro" id="IPR001781">
    <property type="entry name" value="Znf_LIM"/>
</dbReference>
<evidence type="ECO:0000256" key="3">
    <source>
        <dbReference type="ARBA" id="ARBA00022833"/>
    </source>
</evidence>
<feature type="compositionally biased region" description="Polar residues" evidence="6">
    <location>
        <begin position="443"/>
        <end position="453"/>
    </location>
</feature>
<dbReference type="HOGENOM" id="CLU_003874_1_0_1"/>
<feature type="compositionally biased region" description="Polar residues" evidence="6">
    <location>
        <begin position="607"/>
        <end position="623"/>
    </location>
</feature>
<evidence type="ECO:0000256" key="2">
    <source>
        <dbReference type="ARBA" id="ARBA00022723"/>
    </source>
</evidence>
<dbReference type="PANTHER" id="PTHR23176">
    <property type="entry name" value="RHO/RAC/CDC GTPASE-ACTIVATING PROTEIN"/>
    <property type="match status" value="1"/>
</dbReference>
<dbReference type="PROSITE" id="PS50023">
    <property type="entry name" value="LIM_DOMAIN_2"/>
    <property type="match status" value="1"/>
</dbReference>
<dbReference type="CDD" id="cd09394">
    <property type="entry name" value="LIM1_Rga"/>
    <property type="match status" value="1"/>
</dbReference>
<dbReference type="GO" id="GO:0005096">
    <property type="term" value="F:GTPase activator activity"/>
    <property type="evidence" value="ECO:0007669"/>
    <property type="project" value="UniProtKB-KW"/>
</dbReference>
<feature type="region of interest" description="Disordered" evidence="6">
    <location>
        <begin position="946"/>
        <end position="968"/>
    </location>
</feature>
<dbReference type="SUPFAM" id="SSF48350">
    <property type="entry name" value="GTPase activation domain, GAP"/>
    <property type="match status" value="1"/>
</dbReference>
<dbReference type="STRING" id="1071378.G0W7Q1"/>
<feature type="compositionally biased region" description="Polar residues" evidence="6">
    <location>
        <begin position="556"/>
        <end position="581"/>
    </location>
</feature>
<keyword evidence="10" id="KW-1185">Reference proteome</keyword>
<dbReference type="PROSITE" id="PS50238">
    <property type="entry name" value="RHOGAP"/>
    <property type="match status" value="1"/>
</dbReference>
<dbReference type="GO" id="GO:0007010">
    <property type="term" value="P:cytoskeleton organization"/>
    <property type="evidence" value="ECO:0007669"/>
    <property type="project" value="UniProtKB-ARBA"/>
</dbReference>
<dbReference type="InterPro" id="IPR000198">
    <property type="entry name" value="RhoGAP_dom"/>
</dbReference>
<evidence type="ECO:0000313" key="10">
    <source>
        <dbReference type="Proteomes" id="UP000000689"/>
    </source>
</evidence>
<evidence type="ECO:0000313" key="9">
    <source>
        <dbReference type="EMBL" id="CCD23812.1"/>
    </source>
</evidence>
<keyword evidence="4" id="KW-0440">LIM domain</keyword>
<dbReference type="CDD" id="cd00159">
    <property type="entry name" value="RhoGAP"/>
    <property type="match status" value="1"/>
</dbReference>
<dbReference type="PROSITE" id="PS00478">
    <property type="entry name" value="LIM_DOMAIN_1"/>
    <property type="match status" value="1"/>
</dbReference>
<dbReference type="RefSeq" id="XP_003669055.1">
    <property type="nucleotide sequence ID" value="XM_003669007.1"/>
</dbReference>
<feature type="region of interest" description="Disordered" evidence="6">
    <location>
        <begin position="351"/>
        <end position="673"/>
    </location>
</feature>
<gene>
    <name evidence="9" type="primary">NDAI0C01510</name>
    <name evidence="9" type="ordered locus">NDAI_0C01510</name>
</gene>
<dbReference type="PANTHER" id="PTHR23176:SF121">
    <property type="entry name" value="RHO-TYPE GTPASE-ACTIVATING PROTEIN 1-RELATED"/>
    <property type="match status" value="1"/>
</dbReference>
<dbReference type="OrthoDB" id="19923at2759"/>
<dbReference type="Gene3D" id="2.10.110.10">
    <property type="entry name" value="Cysteine Rich Protein"/>
    <property type="match status" value="2"/>
</dbReference>
<feature type="coiled-coil region" evidence="5">
    <location>
        <begin position="783"/>
        <end position="831"/>
    </location>
</feature>
<feature type="compositionally biased region" description="Polar residues" evidence="6">
    <location>
        <begin position="462"/>
        <end position="482"/>
    </location>
</feature>
<dbReference type="GeneID" id="11496709"/>
<feature type="compositionally biased region" description="Polar residues" evidence="6">
    <location>
        <begin position="280"/>
        <end position="295"/>
    </location>
</feature>
<organism evidence="9 10">
    <name type="scientific">Naumovozyma dairenensis (strain ATCC 10597 / BCRC 20456 / CBS 421 / NBRC 0211 / NRRL Y-12639)</name>
    <name type="common">Saccharomyces dairenensis</name>
    <dbReference type="NCBI Taxonomy" id="1071378"/>
    <lineage>
        <taxon>Eukaryota</taxon>
        <taxon>Fungi</taxon>
        <taxon>Dikarya</taxon>
        <taxon>Ascomycota</taxon>
        <taxon>Saccharomycotina</taxon>
        <taxon>Saccharomycetes</taxon>
        <taxon>Saccharomycetales</taxon>
        <taxon>Saccharomycetaceae</taxon>
        <taxon>Naumovozyma</taxon>
    </lineage>
</organism>
<dbReference type="GO" id="GO:0005938">
    <property type="term" value="C:cell cortex"/>
    <property type="evidence" value="ECO:0007669"/>
    <property type="project" value="UniProtKB-ARBA"/>
</dbReference>
<evidence type="ECO:0000256" key="4">
    <source>
        <dbReference type="PROSITE-ProRule" id="PRU00125"/>
    </source>
</evidence>
<feature type="compositionally biased region" description="Polar residues" evidence="6">
    <location>
        <begin position="356"/>
        <end position="365"/>
    </location>
</feature>
<dbReference type="EMBL" id="HE580269">
    <property type="protein sequence ID" value="CCD23812.1"/>
    <property type="molecule type" value="Genomic_DNA"/>
</dbReference>